<proteinExistence type="predicted"/>
<evidence type="ECO:0000313" key="3">
    <source>
        <dbReference type="Proteomes" id="UP001276840"/>
    </source>
</evidence>
<feature type="transmembrane region" description="Helical" evidence="1">
    <location>
        <begin position="28"/>
        <end position="48"/>
    </location>
</feature>
<name>A0ABU4ZIK8_9HYPH</name>
<sequence>MSYIQNAQRKGQRLAADRSWRPAYGGTFAYLVFALAFVFTGAVVFGIIP</sequence>
<accession>A0ABU4ZIK8</accession>
<keyword evidence="1" id="KW-1133">Transmembrane helix</keyword>
<dbReference type="RefSeq" id="WP_140698084.1">
    <property type="nucleotide sequence ID" value="NZ_JAVIJF010000007.1"/>
</dbReference>
<dbReference type="EMBL" id="JAVIJF010000007">
    <property type="protein sequence ID" value="MDX8525211.1"/>
    <property type="molecule type" value="Genomic_DNA"/>
</dbReference>
<protein>
    <submittedName>
        <fullName evidence="2">Uncharacterized protein</fullName>
    </submittedName>
</protein>
<gene>
    <name evidence="2" type="ORF">RFM68_11880</name>
</gene>
<keyword evidence="3" id="KW-1185">Reference proteome</keyword>
<keyword evidence="1" id="KW-0812">Transmembrane</keyword>
<comment type="caution">
    <text evidence="2">The sequence shown here is derived from an EMBL/GenBank/DDBJ whole genome shotgun (WGS) entry which is preliminary data.</text>
</comment>
<keyword evidence="1" id="KW-0472">Membrane</keyword>
<dbReference type="Proteomes" id="UP001276840">
    <property type="component" value="Unassembled WGS sequence"/>
</dbReference>
<organism evidence="2 3">
    <name type="scientific">Mesorhizobium montanum</name>
    <dbReference type="NCBI Taxonomy" id="3072323"/>
    <lineage>
        <taxon>Bacteria</taxon>
        <taxon>Pseudomonadati</taxon>
        <taxon>Pseudomonadota</taxon>
        <taxon>Alphaproteobacteria</taxon>
        <taxon>Hyphomicrobiales</taxon>
        <taxon>Phyllobacteriaceae</taxon>
        <taxon>Mesorhizobium</taxon>
    </lineage>
</organism>
<reference evidence="2 3" key="1">
    <citation type="submission" date="2023-08" db="EMBL/GenBank/DDBJ databases">
        <title>Implementing the SeqCode for naming new Mesorhizobium species isolated from Vachellia karroo root nodules.</title>
        <authorList>
            <person name="Van Lill M."/>
        </authorList>
    </citation>
    <scope>NUCLEOTIDE SEQUENCE [LARGE SCALE GENOMIC DNA]</scope>
    <source>
        <strain evidence="2 3">MSK 1335</strain>
    </source>
</reference>
<evidence type="ECO:0000256" key="1">
    <source>
        <dbReference type="SAM" id="Phobius"/>
    </source>
</evidence>
<evidence type="ECO:0000313" key="2">
    <source>
        <dbReference type="EMBL" id="MDX8525211.1"/>
    </source>
</evidence>